<reference evidence="1" key="1">
    <citation type="submission" date="2014-11" db="EMBL/GenBank/DDBJ databases">
        <authorList>
            <person name="Otto D Thomas"/>
            <person name="Naeem Raeece"/>
        </authorList>
    </citation>
    <scope>NUCLEOTIDE SEQUENCE</scope>
</reference>
<proteinExistence type="predicted"/>
<accession>A0A0G4F9F2</accession>
<organism evidence="1">
    <name type="scientific">Chromera velia CCMP2878</name>
    <dbReference type="NCBI Taxonomy" id="1169474"/>
    <lineage>
        <taxon>Eukaryota</taxon>
        <taxon>Sar</taxon>
        <taxon>Alveolata</taxon>
        <taxon>Colpodellida</taxon>
        <taxon>Chromeraceae</taxon>
        <taxon>Chromera</taxon>
    </lineage>
</organism>
<sequence>MFAPTAMTAGCSVRLPNRSPAGCKELRAAFREFARGIFVNALPQQEPHSHFELMFVASGVTGTQTNPFKTGLFNSQMAMTKIAGAVMNMPEAAMNFYDLHAKHMMYARMYEMCE</sequence>
<dbReference type="VEuPathDB" id="CryptoDB:Cvel_194"/>
<dbReference type="AlphaFoldDB" id="A0A0G4F9F2"/>
<dbReference type="EMBL" id="CDMZ01000221">
    <property type="protein sequence ID" value="CEM09510.1"/>
    <property type="molecule type" value="Genomic_DNA"/>
</dbReference>
<name>A0A0G4F9F2_9ALVE</name>
<gene>
    <name evidence="1" type="ORF">Cvel_194</name>
</gene>
<protein>
    <submittedName>
        <fullName evidence="1">Uncharacterized protein</fullName>
    </submittedName>
</protein>
<evidence type="ECO:0000313" key="1">
    <source>
        <dbReference type="EMBL" id="CEM09510.1"/>
    </source>
</evidence>